<proteinExistence type="predicted"/>
<dbReference type="InParanoid" id="A0A5F8G8Y3"/>
<evidence type="ECO:0000313" key="2">
    <source>
        <dbReference type="Ensembl" id="ENSMODP00000043938.1"/>
    </source>
</evidence>
<keyword evidence="1" id="KW-1133">Transmembrane helix</keyword>
<keyword evidence="1" id="KW-0812">Transmembrane</keyword>
<keyword evidence="3" id="KW-1185">Reference proteome</keyword>
<dbReference type="AlphaFoldDB" id="A0A5F8G8Y3"/>
<keyword evidence="1" id="KW-0472">Membrane</keyword>
<reference evidence="2 3" key="1">
    <citation type="journal article" date="2007" name="Nature">
        <title>Genome of the marsupial Monodelphis domestica reveals innovation in non-coding sequences.</title>
        <authorList>
            <person name="Mikkelsen T.S."/>
            <person name="Wakefield M.J."/>
            <person name="Aken B."/>
            <person name="Amemiya C.T."/>
            <person name="Chang J.L."/>
            <person name="Duke S."/>
            <person name="Garber M."/>
            <person name="Gentles A.J."/>
            <person name="Goodstadt L."/>
            <person name="Heger A."/>
            <person name="Jurka J."/>
            <person name="Kamal M."/>
            <person name="Mauceli E."/>
            <person name="Searle S.M."/>
            <person name="Sharpe T."/>
            <person name="Baker M.L."/>
            <person name="Batzer M.A."/>
            <person name="Benos P.V."/>
            <person name="Belov K."/>
            <person name="Clamp M."/>
            <person name="Cook A."/>
            <person name="Cuff J."/>
            <person name="Das R."/>
            <person name="Davidow L."/>
            <person name="Deakin J.E."/>
            <person name="Fazzari M.J."/>
            <person name="Glass J.L."/>
            <person name="Grabherr M."/>
            <person name="Greally J.M."/>
            <person name="Gu W."/>
            <person name="Hore T.A."/>
            <person name="Huttley G.A."/>
            <person name="Kleber M."/>
            <person name="Jirtle R.L."/>
            <person name="Koina E."/>
            <person name="Lee J.T."/>
            <person name="Mahony S."/>
            <person name="Marra M.A."/>
            <person name="Miller R.D."/>
            <person name="Nicholls R.D."/>
            <person name="Oda M."/>
            <person name="Papenfuss A.T."/>
            <person name="Parra Z.E."/>
            <person name="Pollock D.D."/>
            <person name="Ray D.A."/>
            <person name="Schein J.E."/>
            <person name="Speed T.P."/>
            <person name="Thompson K."/>
            <person name="VandeBerg J.L."/>
            <person name="Wade C.M."/>
            <person name="Walker J.A."/>
            <person name="Waters P.D."/>
            <person name="Webber C."/>
            <person name="Weidman J.R."/>
            <person name="Xie X."/>
            <person name="Zody M.C."/>
            <person name="Baldwin J."/>
            <person name="Abdouelleil A."/>
            <person name="Abdulkadir J."/>
            <person name="Abebe A."/>
            <person name="Abera B."/>
            <person name="Abreu J."/>
            <person name="Acer S.C."/>
            <person name="Aftuck L."/>
            <person name="Alexander A."/>
            <person name="An P."/>
            <person name="Anderson E."/>
            <person name="Anderson S."/>
            <person name="Arachi H."/>
            <person name="Azer M."/>
            <person name="Bachantsang P."/>
            <person name="Barry A."/>
            <person name="Bayul T."/>
            <person name="Berlin A."/>
            <person name="Bessette D."/>
            <person name="Bloom T."/>
            <person name="Bloom T."/>
            <person name="Boguslavskiy L."/>
            <person name="Bonnet C."/>
            <person name="Boukhgalter B."/>
            <person name="Bourzgui I."/>
            <person name="Brown A."/>
            <person name="Cahill P."/>
            <person name="Channer S."/>
            <person name="Cheshatsang Y."/>
            <person name="Chuda L."/>
            <person name="Citroen M."/>
            <person name="Collymore A."/>
            <person name="Cooke P."/>
            <person name="Costello M."/>
            <person name="D'Aco K."/>
            <person name="Daza R."/>
            <person name="De Haan G."/>
            <person name="DeGray S."/>
            <person name="DeMaso C."/>
            <person name="Dhargay N."/>
            <person name="Dooley K."/>
            <person name="Dooley E."/>
            <person name="Doricent M."/>
            <person name="Dorje P."/>
            <person name="Dorjee K."/>
            <person name="Dupes A."/>
            <person name="Elong R."/>
            <person name="Falk J."/>
            <person name="Farina A."/>
            <person name="Faro S."/>
            <person name="Ferguson D."/>
            <person name="Fisher S."/>
            <person name="Foley C.D."/>
            <person name="Franke A."/>
            <person name="Friedrich D."/>
            <person name="Gadbois L."/>
            <person name="Gearin G."/>
            <person name="Gearin C.R."/>
            <person name="Giannoukos G."/>
            <person name="Goode T."/>
            <person name="Graham J."/>
            <person name="Grandbois E."/>
            <person name="Grewal S."/>
            <person name="Gyaltsen K."/>
            <person name="Hafez N."/>
            <person name="Hagos B."/>
            <person name="Hall J."/>
            <person name="Henson C."/>
            <person name="Hollinger A."/>
            <person name="Honan T."/>
            <person name="Huard M.D."/>
            <person name="Hughes L."/>
            <person name="Hurhula B."/>
            <person name="Husby M.E."/>
            <person name="Kamat A."/>
            <person name="Kanga B."/>
            <person name="Kashin S."/>
            <person name="Khazanovich D."/>
            <person name="Kisner P."/>
            <person name="Lance K."/>
            <person name="Lara M."/>
            <person name="Lee W."/>
            <person name="Lennon N."/>
            <person name="Letendre F."/>
            <person name="LeVine R."/>
            <person name="Lipovsky A."/>
            <person name="Liu X."/>
            <person name="Liu J."/>
            <person name="Liu S."/>
            <person name="Lokyitsang T."/>
            <person name="Lokyitsang Y."/>
            <person name="Lubonja R."/>
            <person name="Lui A."/>
            <person name="MacDonald P."/>
            <person name="Magnisalis V."/>
            <person name="Maru K."/>
            <person name="Matthews C."/>
            <person name="McCusker W."/>
            <person name="McDonough S."/>
            <person name="Mehta T."/>
            <person name="Meldrim J."/>
            <person name="Meneus L."/>
            <person name="Mihai O."/>
            <person name="Mihalev A."/>
            <person name="Mihova T."/>
            <person name="Mittelman R."/>
            <person name="Mlenga V."/>
            <person name="Montmayeur A."/>
            <person name="Mulrain L."/>
            <person name="Navidi A."/>
            <person name="Naylor J."/>
            <person name="Negash T."/>
            <person name="Nguyen T."/>
            <person name="Nguyen N."/>
            <person name="Nicol R."/>
            <person name="Norbu C."/>
            <person name="Norbu N."/>
            <person name="Novod N."/>
            <person name="O'Neill B."/>
            <person name="Osman S."/>
            <person name="Markiewicz E."/>
            <person name="Oyono O.L."/>
            <person name="Patti C."/>
            <person name="Phunkhang P."/>
            <person name="Pierre F."/>
            <person name="Priest M."/>
            <person name="Raghuraman S."/>
            <person name="Rege F."/>
            <person name="Reyes R."/>
            <person name="Rise C."/>
            <person name="Rogov P."/>
            <person name="Ross K."/>
            <person name="Ryan E."/>
            <person name="Settipalli S."/>
            <person name="Shea T."/>
            <person name="Sherpa N."/>
            <person name="Shi L."/>
            <person name="Shih D."/>
            <person name="Sparrow T."/>
            <person name="Spaulding J."/>
            <person name="Stalker J."/>
            <person name="Stange-Thomann N."/>
            <person name="Stavropoulos S."/>
            <person name="Stone C."/>
            <person name="Strader C."/>
            <person name="Tesfaye S."/>
            <person name="Thomson T."/>
            <person name="Thoulutsang Y."/>
            <person name="Thoulutsang D."/>
            <person name="Topham K."/>
            <person name="Topping I."/>
            <person name="Tsamla T."/>
            <person name="Vassiliev H."/>
            <person name="Vo A."/>
            <person name="Wangchuk T."/>
            <person name="Wangdi T."/>
            <person name="Weiand M."/>
            <person name="Wilkinson J."/>
            <person name="Wilson A."/>
            <person name="Yadav S."/>
            <person name="Young G."/>
            <person name="Yu Q."/>
            <person name="Zembek L."/>
            <person name="Zhong D."/>
            <person name="Zimmer A."/>
            <person name="Zwirko Z."/>
            <person name="Jaffe D.B."/>
            <person name="Alvarez P."/>
            <person name="Brockman W."/>
            <person name="Butler J."/>
            <person name="Chin C."/>
            <person name="Gnerre S."/>
            <person name="MacCallum I."/>
            <person name="Graves J.A."/>
            <person name="Ponting C.P."/>
            <person name="Breen M."/>
            <person name="Samollow P.B."/>
            <person name="Lander E.S."/>
            <person name="Lindblad-Toh K."/>
        </authorList>
    </citation>
    <scope>NUCLEOTIDE SEQUENCE [LARGE SCALE GENOMIC DNA]</scope>
</reference>
<dbReference type="Ensembl" id="ENSMODT00000079443.1">
    <property type="protein sequence ID" value="ENSMODP00000043938.1"/>
    <property type="gene ID" value="ENSMODG00000049115.1"/>
</dbReference>
<evidence type="ECO:0000313" key="3">
    <source>
        <dbReference type="Proteomes" id="UP000002280"/>
    </source>
</evidence>
<accession>A0A5F8G8Y3</accession>
<dbReference type="GO" id="GO:0016192">
    <property type="term" value="P:vesicle-mediated transport"/>
    <property type="evidence" value="ECO:0007669"/>
    <property type="project" value="InterPro"/>
</dbReference>
<reference evidence="2" key="2">
    <citation type="submission" date="2025-08" db="UniProtKB">
        <authorList>
            <consortium name="Ensembl"/>
        </authorList>
    </citation>
    <scope>IDENTIFICATION</scope>
</reference>
<dbReference type="Bgee" id="ENSMODG00000049115">
    <property type="expression patterns" value="Expressed in ovary and 2 other cell types or tissues"/>
</dbReference>
<protein>
    <submittedName>
        <fullName evidence="2">Uncharacterized protein</fullName>
    </submittedName>
</protein>
<feature type="transmembrane region" description="Helical" evidence="1">
    <location>
        <begin position="12"/>
        <end position="31"/>
    </location>
</feature>
<dbReference type="Proteomes" id="UP000002280">
    <property type="component" value="Chromosome 3"/>
</dbReference>
<reference evidence="2" key="3">
    <citation type="submission" date="2025-09" db="UniProtKB">
        <authorList>
            <consortium name="Ensembl"/>
        </authorList>
    </citation>
    <scope>IDENTIFICATION</scope>
</reference>
<name>A0A5F8G8Y3_MONDO</name>
<sequence length="61" mass="6924">MVFTSTAFCNTLAFLLTVVLIFFTIWSMMAFDDLKTDCKNARDQSKKEMASHCSTFAKKTS</sequence>
<organism evidence="2 3">
    <name type="scientific">Monodelphis domestica</name>
    <name type="common">Gray short-tailed opossum</name>
    <dbReference type="NCBI Taxonomy" id="13616"/>
    <lineage>
        <taxon>Eukaryota</taxon>
        <taxon>Metazoa</taxon>
        <taxon>Chordata</taxon>
        <taxon>Craniata</taxon>
        <taxon>Vertebrata</taxon>
        <taxon>Euteleostomi</taxon>
        <taxon>Mammalia</taxon>
        <taxon>Metatheria</taxon>
        <taxon>Didelphimorphia</taxon>
        <taxon>Didelphidae</taxon>
        <taxon>Monodelphis</taxon>
    </lineage>
</organism>
<evidence type="ECO:0000256" key="1">
    <source>
        <dbReference type="SAM" id="Phobius"/>
    </source>
</evidence>
<dbReference type="STRING" id="13616.ENSMODP00000043938"/>